<comment type="caution">
    <text evidence="2">The sequence shown here is derived from an EMBL/GenBank/DDBJ whole genome shotgun (WGS) entry which is preliminary data.</text>
</comment>
<reference evidence="2 3" key="1">
    <citation type="submission" date="2018-06" db="EMBL/GenBank/DDBJ databases">
        <title>Extensive metabolic versatility and redundancy in microbially diverse, dynamic hydrothermal sediments.</title>
        <authorList>
            <person name="Dombrowski N."/>
            <person name="Teske A."/>
            <person name="Baker B.J."/>
        </authorList>
    </citation>
    <scope>NUCLEOTIDE SEQUENCE [LARGE SCALE GENOMIC DNA]</scope>
    <source>
        <strain evidence="2">B47_G16</strain>
    </source>
</reference>
<dbReference type="Pfam" id="PF00496">
    <property type="entry name" value="SBP_bac_5"/>
    <property type="match status" value="1"/>
</dbReference>
<organism evidence="2 3">
    <name type="scientific">Aerophobetes bacterium</name>
    <dbReference type="NCBI Taxonomy" id="2030807"/>
    <lineage>
        <taxon>Bacteria</taxon>
        <taxon>Candidatus Aerophobota</taxon>
    </lineage>
</organism>
<dbReference type="InterPro" id="IPR039424">
    <property type="entry name" value="SBP_5"/>
</dbReference>
<dbReference type="InterPro" id="IPR000914">
    <property type="entry name" value="SBP_5_dom"/>
</dbReference>
<accession>A0A497E2P9</accession>
<evidence type="ECO:0000313" key="3">
    <source>
        <dbReference type="Proteomes" id="UP000279422"/>
    </source>
</evidence>
<dbReference type="Gene3D" id="3.10.105.10">
    <property type="entry name" value="Dipeptide-binding Protein, Domain 3"/>
    <property type="match status" value="1"/>
</dbReference>
<gene>
    <name evidence="2" type="ORF">DRJ00_08100</name>
</gene>
<dbReference type="PIRSF" id="PIRSF002741">
    <property type="entry name" value="MppA"/>
    <property type="match status" value="1"/>
</dbReference>
<dbReference type="GO" id="GO:0043190">
    <property type="term" value="C:ATP-binding cassette (ABC) transporter complex"/>
    <property type="evidence" value="ECO:0007669"/>
    <property type="project" value="InterPro"/>
</dbReference>
<evidence type="ECO:0000313" key="2">
    <source>
        <dbReference type="EMBL" id="RLE07467.1"/>
    </source>
</evidence>
<dbReference type="SUPFAM" id="SSF53850">
    <property type="entry name" value="Periplasmic binding protein-like II"/>
    <property type="match status" value="1"/>
</dbReference>
<dbReference type="Proteomes" id="UP000279422">
    <property type="component" value="Unassembled WGS sequence"/>
</dbReference>
<dbReference type="GO" id="GO:0015833">
    <property type="term" value="P:peptide transport"/>
    <property type="evidence" value="ECO:0007669"/>
    <property type="project" value="TreeGrafter"/>
</dbReference>
<dbReference type="Gene3D" id="3.40.190.10">
    <property type="entry name" value="Periplasmic binding protein-like II"/>
    <property type="match status" value="1"/>
</dbReference>
<dbReference type="InterPro" id="IPR030678">
    <property type="entry name" value="Peptide/Ni-bd"/>
</dbReference>
<dbReference type="CDD" id="cd08500">
    <property type="entry name" value="PBP2_NikA_DppA_OppA_like_4"/>
    <property type="match status" value="1"/>
</dbReference>
<dbReference type="PANTHER" id="PTHR30290">
    <property type="entry name" value="PERIPLASMIC BINDING COMPONENT OF ABC TRANSPORTER"/>
    <property type="match status" value="1"/>
</dbReference>
<proteinExistence type="predicted"/>
<feature type="domain" description="Solute-binding protein family 5" evidence="1">
    <location>
        <begin position="111"/>
        <end position="514"/>
    </location>
</feature>
<protein>
    <submittedName>
        <fullName evidence="2">ABC transporter substrate-binding protein</fullName>
    </submittedName>
</protein>
<dbReference type="EMBL" id="QMPZ01000166">
    <property type="protein sequence ID" value="RLE07467.1"/>
    <property type="molecule type" value="Genomic_DNA"/>
</dbReference>
<dbReference type="AlphaFoldDB" id="A0A497E2P9"/>
<dbReference type="PANTHER" id="PTHR30290:SF62">
    <property type="entry name" value="OLIGOPEPTIDE ABC TRANSPORTER, PERIPLASMIC OLIGOPEPTIDE-BINDING PROTEIN"/>
    <property type="match status" value="1"/>
</dbReference>
<dbReference type="GO" id="GO:1904680">
    <property type="term" value="F:peptide transmembrane transporter activity"/>
    <property type="evidence" value="ECO:0007669"/>
    <property type="project" value="TreeGrafter"/>
</dbReference>
<name>A0A497E2P9_UNCAE</name>
<sequence>MIRKVGVILLGVAVCLLGTTSALAMKYNESPMLKTKVAAGLLPPVEERLPEEPKVLSAERNEVPKENLDFEIGQYGGMLRMVHPDVDWDAFVFCLLNEPLISGPGILGEDIKGNILKDFEVSEDEKVFTFHMRKGLKWSDGVPVTTEDVLFAYEDVLLNEKLTPVFPRWLKAANKGDGEPMKLEVIDDYTFRISFTEPYGGFPVQLAIASWRGYTDLLKPKHYLKKFHPRYTPLEELEPLIKKEGLTKGEWWTLFNRKDHANWEFTNRTAIGFPVLTPFMIVKATQEVATFERNPYYFKVDSAGNQLPYIDKIRTVLADPEMCTMKIVAGEVNFAAGGHGGTALQNLPLYKENAEKGGYRVELLDMHVSPADISLNLTYPDPVWRKVVRDVRFRKALNMAINREEIVDAVYLGFAEPATAVPNIYNPEEANRLLDEIGLDKRDADGWRLGPDGKTFVIPFEISAASPDLVPVTELVVEYFKAVGIKTTMKVIDNALRAERKNANELQAQVFWTSLPVWHNFAGFLAGDITSWPLWDRWYNTGGKEGEEPPADVKRFLDLVSDSLVVGPEKRQEVINEYRRLLYENIYFMPTVEKAKYPVIVAKNMGNIPHKGFALTVIFSGEQVFFKH</sequence>
<evidence type="ECO:0000259" key="1">
    <source>
        <dbReference type="Pfam" id="PF00496"/>
    </source>
</evidence>
<dbReference type="GO" id="GO:0042597">
    <property type="term" value="C:periplasmic space"/>
    <property type="evidence" value="ECO:0007669"/>
    <property type="project" value="UniProtKB-ARBA"/>
</dbReference>